<name>A0A6N2B1I9_SOLCI</name>
<accession>A0A6N2B1I9</accession>
<gene>
    <name evidence="1" type="ORF">EJD97_020328</name>
</gene>
<comment type="caution">
    <text evidence="1">The sequence shown here is derived from an EMBL/GenBank/DDBJ whole genome shotgun (WGS) entry which is preliminary data.</text>
</comment>
<dbReference type="AlphaFoldDB" id="A0A6N2B1I9"/>
<proteinExistence type="predicted"/>
<sequence>MTYQPKNTDIVPYTTSYILRYPSLSSLENVFDGSRLKHFENAPNFNSSPGLPMSIKTPDIVNQLEDSNDEVENANKYGELAMKEKRMISPKNCELGVTIFTCMIKKTSKEKQRTVIERFQVSKLN</sequence>
<reference evidence="1" key="1">
    <citation type="submission" date="2019-05" db="EMBL/GenBank/DDBJ databases">
        <title>The de novo reference genome and transcriptome assemblies of the wild tomato species Solanum chilense.</title>
        <authorList>
            <person name="Stam R."/>
            <person name="Nosenko T."/>
            <person name="Hoerger A.C."/>
            <person name="Stephan W."/>
            <person name="Seidel M.A."/>
            <person name="Kuhn J.M.M."/>
            <person name="Haberer G."/>
            <person name="Tellier A."/>
        </authorList>
    </citation>
    <scope>NUCLEOTIDE SEQUENCE</scope>
    <source>
        <tissue evidence="1">Mature leaves</tissue>
    </source>
</reference>
<dbReference type="EMBL" id="RXGB01005893">
    <property type="protein sequence ID" value="TMW87171.1"/>
    <property type="molecule type" value="Genomic_DNA"/>
</dbReference>
<protein>
    <submittedName>
        <fullName evidence="1">Uncharacterized protein</fullName>
    </submittedName>
</protein>
<organism evidence="1">
    <name type="scientific">Solanum chilense</name>
    <name type="common">Tomato</name>
    <name type="synonym">Lycopersicon chilense</name>
    <dbReference type="NCBI Taxonomy" id="4083"/>
    <lineage>
        <taxon>Eukaryota</taxon>
        <taxon>Viridiplantae</taxon>
        <taxon>Streptophyta</taxon>
        <taxon>Embryophyta</taxon>
        <taxon>Tracheophyta</taxon>
        <taxon>Spermatophyta</taxon>
        <taxon>Magnoliopsida</taxon>
        <taxon>eudicotyledons</taxon>
        <taxon>Gunneridae</taxon>
        <taxon>Pentapetalae</taxon>
        <taxon>asterids</taxon>
        <taxon>lamiids</taxon>
        <taxon>Solanales</taxon>
        <taxon>Solanaceae</taxon>
        <taxon>Solanoideae</taxon>
        <taxon>Solaneae</taxon>
        <taxon>Solanum</taxon>
        <taxon>Solanum subgen. Lycopersicon</taxon>
    </lineage>
</organism>
<evidence type="ECO:0000313" key="1">
    <source>
        <dbReference type="EMBL" id="TMW87171.1"/>
    </source>
</evidence>